<organism evidence="2 3">
    <name type="scientific">Penicillium canariense</name>
    <dbReference type="NCBI Taxonomy" id="189055"/>
    <lineage>
        <taxon>Eukaryota</taxon>
        <taxon>Fungi</taxon>
        <taxon>Dikarya</taxon>
        <taxon>Ascomycota</taxon>
        <taxon>Pezizomycotina</taxon>
        <taxon>Eurotiomycetes</taxon>
        <taxon>Eurotiomycetidae</taxon>
        <taxon>Eurotiales</taxon>
        <taxon>Aspergillaceae</taxon>
        <taxon>Penicillium</taxon>
    </lineage>
</organism>
<reference evidence="2" key="1">
    <citation type="submission" date="2022-11" db="EMBL/GenBank/DDBJ databases">
        <authorList>
            <person name="Petersen C."/>
        </authorList>
    </citation>
    <scope>NUCLEOTIDE SEQUENCE</scope>
    <source>
        <strain evidence="2">IBT 26290</strain>
    </source>
</reference>
<protein>
    <submittedName>
        <fullName evidence="2">Uncharacterized protein</fullName>
    </submittedName>
</protein>
<accession>A0A9W9IBG8</accession>
<dbReference type="RefSeq" id="XP_056545968.1">
    <property type="nucleotide sequence ID" value="XM_056682362.1"/>
</dbReference>
<evidence type="ECO:0000313" key="3">
    <source>
        <dbReference type="Proteomes" id="UP001149163"/>
    </source>
</evidence>
<reference evidence="2" key="2">
    <citation type="journal article" date="2023" name="IMA Fungus">
        <title>Comparative genomic study of the Penicillium genus elucidates a diverse pangenome and 15 lateral gene transfer events.</title>
        <authorList>
            <person name="Petersen C."/>
            <person name="Sorensen T."/>
            <person name="Nielsen M.R."/>
            <person name="Sondergaard T.E."/>
            <person name="Sorensen J.L."/>
            <person name="Fitzpatrick D.A."/>
            <person name="Frisvad J.C."/>
            <person name="Nielsen K.L."/>
        </authorList>
    </citation>
    <scope>NUCLEOTIDE SEQUENCE</scope>
    <source>
        <strain evidence="2">IBT 26290</strain>
    </source>
</reference>
<dbReference type="Proteomes" id="UP001149163">
    <property type="component" value="Unassembled WGS sequence"/>
</dbReference>
<gene>
    <name evidence="2" type="ORF">N7482_000237</name>
</gene>
<keyword evidence="3" id="KW-1185">Reference proteome</keyword>
<dbReference type="GeneID" id="81421538"/>
<evidence type="ECO:0000313" key="2">
    <source>
        <dbReference type="EMBL" id="KAJ5174360.1"/>
    </source>
</evidence>
<sequence>MGKDGPSLPQGPRCRGSLQNLNFVRRRKDIQLKSLDHARNNLDPIYRQIDAYSSLLDDEESLALYMDERLSTREVEAQIRKTFNRHAPLLSEADNGVFKEAIGIGWIDVARKAKLSQFETRTEGGYQIYVRDQLIQVSETEMEEILSFPMWLVEVWPGDVEKENEVTAEVISHVEQLVDACRNEATSTQSDTKRELPMPTYTPTLSGLPPSQPEKDVQDGVGDSPGIRPSVTVDLTQS</sequence>
<proteinExistence type="predicted"/>
<dbReference type="EMBL" id="JAPQKN010000001">
    <property type="protein sequence ID" value="KAJ5174360.1"/>
    <property type="molecule type" value="Genomic_DNA"/>
</dbReference>
<feature type="region of interest" description="Disordered" evidence="1">
    <location>
        <begin position="183"/>
        <end position="238"/>
    </location>
</feature>
<dbReference type="AlphaFoldDB" id="A0A9W9IBG8"/>
<name>A0A9W9IBG8_9EURO</name>
<comment type="caution">
    <text evidence="2">The sequence shown here is derived from an EMBL/GenBank/DDBJ whole genome shotgun (WGS) entry which is preliminary data.</text>
</comment>
<evidence type="ECO:0000256" key="1">
    <source>
        <dbReference type="SAM" id="MobiDB-lite"/>
    </source>
</evidence>